<dbReference type="InterPro" id="IPR011251">
    <property type="entry name" value="Luciferase-like_dom"/>
</dbReference>
<evidence type="ECO:0000256" key="2">
    <source>
        <dbReference type="ARBA" id="ARBA00022643"/>
    </source>
</evidence>
<dbReference type="Gene3D" id="3.20.20.30">
    <property type="entry name" value="Luciferase-like domain"/>
    <property type="match status" value="1"/>
</dbReference>
<sequence length="342" mass="38039">MFELFTGAQPLVGGETDPGPLEKRIDSLDQAQVIDRVLIGYSSIWPHNHAVVPYALARSNHFSPIMAHRPGVMSPVSAARFFASLDVLARGRLALNVVVGGSDKDLMREGDSTPKADRYRRATEYLDIVRRAWTSTEAFDHHGEFYDVESVKLQTRPFQGQVPIFMGGDSEDAIEFGAKHADLYMLWGEPIAGTRERIERVRKASERHGREMRFSVSLRLFVAETDDLAWQAARGVEHEIMAAQGTNTFLRSSKGDTSVGRQRALALTDEELHDDCFWTGLTKLLGGFANSQALVGSYDRVLESLRRYRELGVDAFLVTTGAEASYDPSLAEFLAETKRALA</sequence>
<dbReference type="CDD" id="cd01094">
    <property type="entry name" value="Alkanesulfonate_monoxygenase"/>
    <property type="match status" value="1"/>
</dbReference>
<evidence type="ECO:0000313" key="6">
    <source>
        <dbReference type="EMBL" id="GLJ69116.1"/>
    </source>
</evidence>
<protein>
    <recommendedName>
        <fullName evidence="5">Luciferase-like domain-containing protein</fullName>
    </recommendedName>
</protein>
<dbReference type="InterPro" id="IPR050172">
    <property type="entry name" value="SsuD_RutA_monooxygenase"/>
</dbReference>
<evidence type="ECO:0000256" key="1">
    <source>
        <dbReference type="ARBA" id="ARBA00022630"/>
    </source>
</evidence>
<evidence type="ECO:0000259" key="5">
    <source>
        <dbReference type="Pfam" id="PF00296"/>
    </source>
</evidence>
<organism evidence="6 7">
    <name type="scientific">Nocardioides luteus</name>
    <dbReference type="NCBI Taxonomy" id="1844"/>
    <lineage>
        <taxon>Bacteria</taxon>
        <taxon>Bacillati</taxon>
        <taxon>Actinomycetota</taxon>
        <taxon>Actinomycetes</taxon>
        <taxon>Propionibacteriales</taxon>
        <taxon>Nocardioidaceae</taxon>
        <taxon>Nocardioides</taxon>
    </lineage>
</organism>
<reference evidence="6" key="2">
    <citation type="submission" date="2023-01" db="EMBL/GenBank/DDBJ databases">
        <authorList>
            <person name="Sun Q."/>
            <person name="Evtushenko L."/>
        </authorList>
    </citation>
    <scope>NUCLEOTIDE SEQUENCE</scope>
    <source>
        <strain evidence="6">VKM Ac-1246</strain>
    </source>
</reference>
<proteinExistence type="predicted"/>
<name>A0ABQ5SZ65_9ACTN</name>
<evidence type="ECO:0000256" key="3">
    <source>
        <dbReference type="ARBA" id="ARBA00023002"/>
    </source>
</evidence>
<comment type="caution">
    <text evidence="6">The sequence shown here is derived from an EMBL/GenBank/DDBJ whole genome shotgun (WGS) entry which is preliminary data.</text>
</comment>
<evidence type="ECO:0000313" key="7">
    <source>
        <dbReference type="Proteomes" id="UP001142292"/>
    </source>
</evidence>
<reference evidence="6" key="1">
    <citation type="journal article" date="2014" name="Int. J. Syst. Evol. Microbiol.">
        <title>Complete genome of a new Firmicutes species belonging to the dominant human colonic microbiota ('Ruminococcus bicirculans') reveals two chromosomes and a selective capacity to utilize plant glucans.</title>
        <authorList>
            <consortium name="NISC Comparative Sequencing Program"/>
            <person name="Wegmann U."/>
            <person name="Louis P."/>
            <person name="Goesmann A."/>
            <person name="Henrissat B."/>
            <person name="Duncan S.H."/>
            <person name="Flint H.J."/>
        </authorList>
    </citation>
    <scope>NUCLEOTIDE SEQUENCE</scope>
    <source>
        <strain evidence="6">VKM Ac-1246</strain>
    </source>
</reference>
<keyword evidence="4" id="KW-0503">Monooxygenase</keyword>
<dbReference type="Proteomes" id="UP001142292">
    <property type="component" value="Unassembled WGS sequence"/>
</dbReference>
<keyword evidence="1" id="KW-0285">Flavoprotein</keyword>
<dbReference type="EMBL" id="BSEL01000005">
    <property type="protein sequence ID" value="GLJ69116.1"/>
    <property type="molecule type" value="Genomic_DNA"/>
</dbReference>
<dbReference type="PANTHER" id="PTHR42847">
    <property type="entry name" value="ALKANESULFONATE MONOOXYGENASE"/>
    <property type="match status" value="1"/>
</dbReference>
<dbReference type="PANTHER" id="PTHR42847:SF9">
    <property type="entry name" value="BLL6451 PROTEIN"/>
    <property type="match status" value="1"/>
</dbReference>
<keyword evidence="7" id="KW-1185">Reference proteome</keyword>
<dbReference type="RefSeq" id="WP_189117589.1">
    <property type="nucleotide sequence ID" value="NZ_BMRK01000003.1"/>
</dbReference>
<dbReference type="InterPro" id="IPR036661">
    <property type="entry name" value="Luciferase-like_sf"/>
</dbReference>
<accession>A0ABQ5SZ65</accession>
<keyword evidence="3" id="KW-0560">Oxidoreductase</keyword>
<dbReference type="Pfam" id="PF00296">
    <property type="entry name" value="Bac_luciferase"/>
    <property type="match status" value="1"/>
</dbReference>
<feature type="domain" description="Luciferase-like" evidence="5">
    <location>
        <begin position="37"/>
        <end position="314"/>
    </location>
</feature>
<dbReference type="SUPFAM" id="SSF51679">
    <property type="entry name" value="Bacterial luciferase-like"/>
    <property type="match status" value="1"/>
</dbReference>
<keyword evidence="2" id="KW-0288">FMN</keyword>
<gene>
    <name evidence="6" type="ORF">GCM10017579_31520</name>
</gene>
<evidence type="ECO:0000256" key="4">
    <source>
        <dbReference type="ARBA" id="ARBA00023033"/>
    </source>
</evidence>